<dbReference type="STRING" id="53463.SAMN05444389_10686"/>
<gene>
    <name evidence="2" type="ORF">SAMN05444389_10686</name>
</gene>
<evidence type="ECO:0000256" key="1">
    <source>
        <dbReference type="SAM" id="Phobius"/>
    </source>
</evidence>
<keyword evidence="1" id="KW-1133">Transmembrane helix</keyword>
<evidence type="ECO:0000313" key="3">
    <source>
        <dbReference type="Proteomes" id="UP000184444"/>
    </source>
</evidence>
<proteinExistence type="predicted"/>
<feature type="transmembrane region" description="Helical" evidence="1">
    <location>
        <begin position="42"/>
        <end position="66"/>
    </location>
</feature>
<protein>
    <submittedName>
        <fullName evidence="2">N-ATPase, AtpR subunit</fullName>
    </submittedName>
</protein>
<evidence type="ECO:0000313" key="2">
    <source>
        <dbReference type="EMBL" id="SHM27683.1"/>
    </source>
</evidence>
<reference evidence="3" key="1">
    <citation type="submission" date="2016-11" db="EMBL/GenBank/DDBJ databases">
        <authorList>
            <person name="Varghese N."/>
            <person name="Submissions S."/>
        </authorList>
    </citation>
    <scope>NUCLEOTIDE SEQUENCE [LARGE SCALE GENOMIC DNA]</scope>
    <source>
        <strain evidence="3">DSM 6637</strain>
    </source>
</reference>
<feature type="transmembrane region" description="Helical" evidence="1">
    <location>
        <begin position="12"/>
        <end position="30"/>
    </location>
</feature>
<accession>A0A1M7HH90</accession>
<keyword evidence="3" id="KW-1185">Reference proteome</keyword>
<feature type="transmembrane region" description="Helical" evidence="1">
    <location>
        <begin position="72"/>
        <end position="92"/>
    </location>
</feature>
<keyword evidence="1" id="KW-0812">Transmembrane</keyword>
<name>A0A1M7HH90_9RHOB</name>
<organism evidence="2 3">
    <name type="scientific">Paracoccus solventivorans</name>
    <dbReference type="NCBI Taxonomy" id="53463"/>
    <lineage>
        <taxon>Bacteria</taxon>
        <taxon>Pseudomonadati</taxon>
        <taxon>Pseudomonadota</taxon>
        <taxon>Alphaproteobacteria</taxon>
        <taxon>Rhodobacterales</taxon>
        <taxon>Paracoccaceae</taxon>
        <taxon>Paracoccus</taxon>
    </lineage>
</organism>
<dbReference type="AlphaFoldDB" id="A0A1M7HH90"/>
<dbReference type="RefSeq" id="WP_073066484.1">
    <property type="nucleotide sequence ID" value="NZ_FRCK01000006.1"/>
</dbReference>
<keyword evidence="1" id="KW-0472">Membrane</keyword>
<dbReference type="EMBL" id="FRCK01000006">
    <property type="protein sequence ID" value="SHM27683.1"/>
    <property type="molecule type" value="Genomic_DNA"/>
</dbReference>
<sequence>MTGISELAPDLAVGLLGGMALAALHLRLLWLATRRLGADGGLGVLLAGGALRLALLAAGFAAIGAAAGNPGLAMFAGLAAFTLFRMTALRILRRGREG</sequence>
<dbReference type="Proteomes" id="UP000184444">
    <property type="component" value="Unassembled WGS sequence"/>
</dbReference>